<reference evidence="8" key="1">
    <citation type="submission" date="2021-01" db="UniProtKB">
        <authorList>
            <consortium name="EnsemblPlants"/>
        </authorList>
    </citation>
    <scope>IDENTIFICATION</scope>
</reference>
<dbReference type="InterPro" id="IPR003340">
    <property type="entry name" value="B3_DNA-bd"/>
</dbReference>
<evidence type="ECO:0000256" key="5">
    <source>
        <dbReference type="ARBA" id="ARBA00023242"/>
    </source>
</evidence>
<dbReference type="PANTHER" id="PTHR31920">
    <property type="entry name" value="B3 DOMAIN-CONTAINING"/>
    <property type="match status" value="1"/>
</dbReference>
<dbReference type="GO" id="GO:0003677">
    <property type="term" value="F:DNA binding"/>
    <property type="evidence" value="ECO:0007669"/>
    <property type="project" value="UniProtKB-KW"/>
</dbReference>
<dbReference type="Pfam" id="PF02362">
    <property type="entry name" value="B3"/>
    <property type="match status" value="2"/>
</dbReference>
<protein>
    <recommendedName>
        <fullName evidence="7">TF-B3 domain-containing protein</fullName>
    </recommendedName>
</protein>
<dbReference type="PANTHER" id="PTHR31920:SF135">
    <property type="entry name" value="B3 DOMAIN-CONTAINING PROTEIN OS03G0621600-RELATED"/>
    <property type="match status" value="1"/>
</dbReference>
<feature type="compositionally biased region" description="Basic and acidic residues" evidence="6">
    <location>
        <begin position="158"/>
        <end position="180"/>
    </location>
</feature>
<evidence type="ECO:0000259" key="7">
    <source>
        <dbReference type="PROSITE" id="PS50863"/>
    </source>
</evidence>
<dbReference type="SMART" id="SM01019">
    <property type="entry name" value="B3"/>
    <property type="match status" value="2"/>
</dbReference>
<feature type="domain" description="TF-B3" evidence="7">
    <location>
        <begin position="189"/>
        <end position="295"/>
    </location>
</feature>
<dbReference type="AlphaFoldDB" id="A0A7N0T9Z1"/>
<proteinExistence type="predicted"/>
<dbReference type="EnsemblPlants" id="Kaladp0028s0022.1.v1.1">
    <property type="protein sequence ID" value="Kaladp0028s0022.1.v1.1"/>
    <property type="gene ID" value="Kaladp0028s0022.v1.1"/>
</dbReference>
<keyword evidence="5" id="KW-0539">Nucleus</keyword>
<dbReference type="Gene3D" id="2.40.330.10">
    <property type="entry name" value="DNA-binding pseudobarrel domain"/>
    <property type="match status" value="2"/>
</dbReference>
<accession>A0A7N0T9Z1</accession>
<dbReference type="OMA" id="CEFLIFR"/>
<keyword evidence="4" id="KW-0804">Transcription</keyword>
<name>A0A7N0T9Z1_KALFE</name>
<evidence type="ECO:0000256" key="3">
    <source>
        <dbReference type="ARBA" id="ARBA00023125"/>
    </source>
</evidence>
<dbReference type="SUPFAM" id="SSF101936">
    <property type="entry name" value="DNA-binding pseudobarrel domain"/>
    <property type="match status" value="2"/>
</dbReference>
<evidence type="ECO:0000313" key="9">
    <source>
        <dbReference type="Proteomes" id="UP000594263"/>
    </source>
</evidence>
<sequence length="295" mass="33808">MGRPRPARLHNQNCESFFKVMVGDFLKKMLVPIAFVRRFHGTFPQEVLLDCPTGRSWWIGVVKDGPDRMYCQRGWKEFAQGNSLKVGDFLVFRYARNSKFDVEIYEKSGCLKEVSAIFEEPSDRPAMKTEDCSLDEITVVPAVHPFTPSPDNMSTQGRDTKDSQPRRRMQRPDPVAREQANKFNSNRPFFGVALSASGFNRGHVNVPASFCKKFPELHSKQLKLRTASSSKVWAVSCKSYLGRRKDRKGSAMQTRVHGAWARFARDNELRVGNVCVFELVDRNSHEVVFKVHIFR</sequence>
<dbReference type="PROSITE" id="PS50863">
    <property type="entry name" value="B3"/>
    <property type="match status" value="2"/>
</dbReference>
<evidence type="ECO:0000256" key="6">
    <source>
        <dbReference type="SAM" id="MobiDB-lite"/>
    </source>
</evidence>
<organism evidence="8 9">
    <name type="scientific">Kalanchoe fedtschenkoi</name>
    <name type="common">Lavender scallops</name>
    <name type="synonym">South American air plant</name>
    <dbReference type="NCBI Taxonomy" id="63787"/>
    <lineage>
        <taxon>Eukaryota</taxon>
        <taxon>Viridiplantae</taxon>
        <taxon>Streptophyta</taxon>
        <taxon>Embryophyta</taxon>
        <taxon>Tracheophyta</taxon>
        <taxon>Spermatophyta</taxon>
        <taxon>Magnoliopsida</taxon>
        <taxon>eudicotyledons</taxon>
        <taxon>Gunneridae</taxon>
        <taxon>Pentapetalae</taxon>
        <taxon>Saxifragales</taxon>
        <taxon>Crassulaceae</taxon>
        <taxon>Kalanchoe</taxon>
    </lineage>
</organism>
<evidence type="ECO:0000256" key="4">
    <source>
        <dbReference type="ARBA" id="ARBA00023163"/>
    </source>
</evidence>
<keyword evidence="2" id="KW-0805">Transcription regulation</keyword>
<dbReference type="CDD" id="cd10017">
    <property type="entry name" value="B3_DNA"/>
    <property type="match status" value="2"/>
</dbReference>
<dbReference type="Proteomes" id="UP000594263">
    <property type="component" value="Unplaced"/>
</dbReference>
<dbReference type="Gramene" id="Kaladp0028s0022.1.v1.1">
    <property type="protein sequence ID" value="Kaladp0028s0022.1.v1.1"/>
    <property type="gene ID" value="Kaladp0028s0022.v1.1"/>
</dbReference>
<keyword evidence="3" id="KW-0238">DNA-binding</keyword>
<feature type="region of interest" description="Disordered" evidence="6">
    <location>
        <begin position="145"/>
        <end position="180"/>
    </location>
</feature>
<evidence type="ECO:0000256" key="2">
    <source>
        <dbReference type="ARBA" id="ARBA00023015"/>
    </source>
</evidence>
<comment type="subcellular location">
    <subcellularLocation>
        <location evidence="1">Nucleus</location>
    </subcellularLocation>
</comment>
<dbReference type="InterPro" id="IPR015300">
    <property type="entry name" value="DNA-bd_pseudobarrel_sf"/>
</dbReference>
<dbReference type="GO" id="GO:0005634">
    <property type="term" value="C:nucleus"/>
    <property type="evidence" value="ECO:0007669"/>
    <property type="project" value="UniProtKB-SubCell"/>
</dbReference>
<evidence type="ECO:0000256" key="1">
    <source>
        <dbReference type="ARBA" id="ARBA00004123"/>
    </source>
</evidence>
<dbReference type="InterPro" id="IPR050655">
    <property type="entry name" value="Plant_B3_domain"/>
</dbReference>
<keyword evidence="9" id="KW-1185">Reference proteome</keyword>
<feature type="domain" description="TF-B3" evidence="7">
    <location>
        <begin position="14"/>
        <end position="108"/>
    </location>
</feature>
<evidence type="ECO:0000313" key="8">
    <source>
        <dbReference type="EnsemblPlants" id="Kaladp0028s0022.1.v1.1"/>
    </source>
</evidence>